<accession>A0A3E4N7B3</accession>
<dbReference type="Pfam" id="PF08757">
    <property type="entry name" value="CotH"/>
    <property type="match status" value="1"/>
</dbReference>
<name>A0A3E4N7B3_9BACT</name>
<comment type="caution">
    <text evidence="1">The sequence shown here is derived from an EMBL/GenBank/DDBJ whole genome shotgun (WGS) entry which is preliminary data.</text>
</comment>
<organism evidence="1 2">
    <name type="scientific">Phocaeicola plebeius</name>
    <dbReference type="NCBI Taxonomy" id="310297"/>
    <lineage>
        <taxon>Bacteria</taxon>
        <taxon>Pseudomonadati</taxon>
        <taxon>Bacteroidota</taxon>
        <taxon>Bacteroidia</taxon>
        <taxon>Bacteroidales</taxon>
        <taxon>Bacteroidaceae</taxon>
        <taxon>Phocaeicola</taxon>
    </lineage>
</organism>
<dbReference type="PROSITE" id="PS51257">
    <property type="entry name" value="PROKAR_LIPOPROTEIN"/>
    <property type="match status" value="1"/>
</dbReference>
<evidence type="ECO:0000313" key="2">
    <source>
        <dbReference type="Proteomes" id="UP000260862"/>
    </source>
</evidence>
<dbReference type="CDD" id="cd13120">
    <property type="entry name" value="BF2867_like_N"/>
    <property type="match status" value="1"/>
</dbReference>
<dbReference type="Gene3D" id="2.60.40.2340">
    <property type="match status" value="1"/>
</dbReference>
<sequence length="881" mass="97972">MRRMNEIKKFLLPAAAMFIFSGCTEEFLSDTEVMGNTTIVGRMAEKSQTRTCIGSDGTSDVSIYWSPADSIGVYGERSKNVLFVNRNTVASAEGQFVGYLSSSAPLYAYYPYSKENAGADYTSLKGNLPLVQYFDMSTGSLQGDYKVGVPQNSQSEDGAYVFDFEHLFSLLEFEINATGTALEGDRLERITLTLPDGRQAGGEFTFDASTKNVVWGTAPANANVMDMVWTDKPALTNGSQYKGYITCAPVIRSGDEIKVTILSEKYEATFTRTAKIDFAANACYTLPLTLANYTEITDGTGLTPRAGISSFKFEVANNAGKILGTKLVACELTNGVTTTTSPVTEEVLNIGEDNTISGCIPYLYDFNLVPTFDVAEGVKVTVNGVEQKSGVTAQNFSKPVTYTVTSGTESRDYTVTVTNTGLPVVIVNQSASIAGGTWKTWAETGLQIRSKDSDWPEDDYISVYNADGTVNVDNKACGLRLRGNSSQSYPKKPFAIKMVKKAAMLDMPEHKRWVLLANWMDRTMLRNRVVFEMAHQLEENNGGQLAWNPHGRNVELIYNGIHVGNYLLAEQIKIDGDRLNINDAYEDVIEDNPAAVPADCGYLLEFDDYYDENCRFLTSNLHLPCMLKDDVPWEDGSAFRSYVEDKVNGVDKALKPGLFEGDADYPAAAAILDIPSLIDWWFVHELAMNGEYRHPKSVYMYIDGKDGKLCAGPVWDFDYQTFPNPDGINSISREFGGSYASLSYDASSMSKWLCSNYSFDERWTGVTEPAHDDKPYMWYPLLLQHEEFKAAVKAQWLVSYPKLQQVVASIRAFAEENRVSDSYNYAMWPLLDGRRTAELSPYVIDFSGDEKMTWNEAIDSMVKFYQNRLETMNALITNGSF</sequence>
<dbReference type="Proteomes" id="UP000260862">
    <property type="component" value="Unassembled WGS sequence"/>
</dbReference>
<gene>
    <name evidence="1" type="ORF">DXD04_02715</name>
</gene>
<protein>
    <recommendedName>
        <fullName evidence="3">CotH protein</fullName>
    </recommendedName>
</protein>
<dbReference type="RefSeq" id="WP_117670642.1">
    <property type="nucleotide sequence ID" value="NZ_CAXSLZ010000001.1"/>
</dbReference>
<dbReference type="AlphaFoldDB" id="A0A3E4N7B3"/>
<evidence type="ECO:0000313" key="1">
    <source>
        <dbReference type="EMBL" id="RGK57761.1"/>
    </source>
</evidence>
<reference evidence="1 2" key="1">
    <citation type="submission" date="2018-08" db="EMBL/GenBank/DDBJ databases">
        <title>A genome reference for cultivated species of the human gut microbiota.</title>
        <authorList>
            <person name="Zou Y."/>
            <person name="Xue W."/>
            <person name="Luo G."/>
        </authorList>
    </citation>
    <scope>NUCLEOTIDE SEQUENCE [LARGE SCALE GENOMIC DNA]</scope>
    <source>
        <strain evidence="1 2">TF10-3AC</strain>
    </source>
</reference>
<evidence type="ECO:0008006" key="3">
    <source>
        <dbReference type="Google" id="ProtNLM"/>
    </source>
</evidence>
<proteinExistence type="predicted"/>
<dbReference type="InterPro" id="IPR014867">
    <property type="entry name" value="Spore_coat_CotH_CotH2/3/7"/>
</dbReference>
<keyword evidence="2" id="KW-1185">Reference proteome</keyword>
<dbReference type="EMBL" id="QSQT01000003">
    <property type="protein sequence ID" value="RGK57761.1"/>
    <property type="molecule type" value="Genomic_DNA"/>
</dbReference>